<protein>
    <submittedName>
        <fullName evidence="1">Uncharacterized protein</fullName>
    </submittedName>
</protein>
<dbReference type="RefSeq" id="XP_018144224.1">
    <property type="nucleotide sequence ID" value="XM_018293876.1"/>
</dbReference>
<dbReference type="GeneID" id="28857870"/>
<keyword evidence="2" id="KW-1185">Reference proteome</keyword>
<dbReference type="Proteomes" id="UP000078397">
    <property type="component" value="Unassembled WGS sequence"/>
</dbReference>
<organism evidence="1 2">
    <name type="scientific">Pochonia chlamydosporia 170</name>
    <dbReference type="NCBI Taxonomy" id="1380566"/>
    <lineage>
        <taxon>Eukaryota</taxon>
        <taxon>Fungi</taxon>
        <taxon>Dikarya</taxon>
        <taxon>Ascomycota</taxon>
        <taxon>Pezizomycotina</taxon>
        <taxon>Sordariomycetes</taxon>
        <taxon>Hypocreomycetidae</taxon>
        <taxon>Hypocreales</taxon>
        <taxon>Clavicipitaceae</taxon>
        <taxon>Pochonia</taxon>
    </lineage>
</organism>
<dbReference type="EMBL" id="LSBJ02000004">
    <property type="protein sequence ID" value="OAQ67137.1"/>
    <property type="molecule type" value="Genomic_DNA"/>
</dbReference>
<name>A0A179FP53_METCM</name>
<gene>
    <name evidence="1" type="ORF">VFPPC_16123</name>
</gene>
<evidence type="ECO:0000313" key="1">
    <source>
        <dbReference type="EMBL" id="OAQ67137.1"/>
    </source>
</evidence>
<reference evidence="1 2" key="1">
    <citation type="journal article" date="2016" name="PLoS Pathog.">
        <title>Biosynthesis of antibiotic leucinostatins in bio-control fungus Purpureocillium lilacinum and their inhibition on phytophthora revealed by genome mining.</title>
        <authorList>
            <person name="Wang G."/>
            <person name="Liu Z."/>
            <person name="Lin R."/>
            <person name="Li E."/>
            <person name="Mao Z."/>
            <person name="Ling J."/>
            <person name="Yang Y."/>
            <person name="Yin W.B."/>
            <person name="Xie B."/>
        </authorList>
    </citation>
    <scope>NUCLEOTIDE SEQUENCE [LARGE SCALE GENOMIC DNA]</scope>
    <source>
        <strain evidence="1">170</strain>
    </source>
</reference>
<evidence type="ECO:0000313" key="2">
    <source>
        <dbReference type="Proteomes" id="UP000078397"/>
    </source>
</evidence>
<dbReference type="AlphaFoldDB" id="A0A179FP53"/>
<accession>A0A179FP53</accession>
<dbReference type="KEGG" id="pchm:VFPPC_16123"/>
<proteinExistence type="predicted"/>
<sequence length="89" mass="9942">MGLPGRCSFTANLLRLDGVDRGSIRDFLLPLRKEIIASISLHKYCPLLYPLSADSLGSYGFFKASYACQVNRCSDHHEPALPRCFHAEL</sequence>
<comment type="caution">
    <text evidence="1">The sequence shown here is derived from an EMBL/GenBank/DDBJ whole genome shotgun (WGS) entry which is preliminary data.</text>
</comment>